<name>A0ABR1I6A5_9HYPO</name>
<evidence type="ECO:0000256" key="1">
    <source>
        <dbReference type="ARBA" id="ARBA00023604"/>
    </source>
</evidence>
<gene>
    <name evidence="2" type="ORF">QQZ08_005086</name>
</gene>
<dbReference type="PANTHER" id="PTHR34598">
    <property type="entry name" value="BLL6449 PROTEIN"/>
    <property type="match status" value="1"/>
</dbReference>
<dbReference type="NCBIfam" id="NF041278">
    <property type="entry name" value="CmcJ_NvfI_EfuI"/>
    <property type="match status" value="1"/>
</dbReference>
<dbReference type="InterPro" id="IPR044053">
    <property type="entry name" value="AsaB-like"/>
</dbReference>
<keyword evidence="3" id="KW-1185">Reference proteome</keyword>
<comment type="similarity">
    <text evidence="1">Belongs to the asaB hydroxylase/desaturase family.</text>
</comment>
<dbReference type="PANTHER" id="PTHR34598:SF3">
    <property type="entry name" value="OXIDOREDUCTASE AN1597"/>
    <property type="match status" value="1"/>
</dbReference>
<evidence type="ECO:0000313" key="2">
    <source>
        <dbReference type="EMBL" id="KAK7428467.1"/>
    </source>
</evidence>
<protein>
    <submittedName>
        <fullName evidence="2">Uncharacterized protein</fullName>
    </submittedName>
</protein>
<reference evidence="2 3" key="1">
    <citation type="journal article" date="2025" name="Microbiol. Resour. Announc.">
        <title>Draft genome sequences for Neonectria magnoliae and Neonectria punicea, canker pathogens of Liriodendron tulipifera and Acer saccharum in West Virginia.</title>
        <authorList>
            <person name="Petronek H.M."/>
            <person name="Kasson M.T."/>
            <person name="Metheny A.M."/>
            <person name="Stauder C.M."/>
            <person name="Lovett B."/>
            <person name="Lynch S.C."/>
            <person name="Garnas J.R."/>
            <person name="Kasson L.R."/>
            <person name="Stajich J.E."/>
        </authorList>
    </citation>
    <scope>NUCLEOTIDE SEQUENCE [LARGE SCALE GENOMIC DNA]</scope>
    <source>
        <strain evidence="2 3">NRRL 64651</strain>
    </source>
</reference>
<dbReference type="EMBL" id="JAZAVK010000041">
    <property type="protein sequence ID" value="KAK7428467.1"/>
    <property type="molecule type" value="Genomic_DNA"/>
</dbReference>
<comment type="caution">
    <text evidence="2">The sequence shown here is derived from an EMBL/GenBank/DDBJ whole genome shotgun (WGS) entry which is preliminary data.</text>
</comment>
<dbReference type="Proteomes" id="UP001498421">
    <property type="component" value="Unassembled WGS sequence"/>
</dbReference>
<proteinExistence type="inferred from homology"/>
<evidence type="ECO:0000313" key="3">
    <source>
        <dbReference type="Proteomes" id="UP001498421"/>
    </source>
</evidence>
<sequence>MSSPRDKTAILNYAKRLSIYDKESNVEFRPAPVAETIHDIRGRESDFKADSHGLQVCRQETKVRDWVSKDVIETQYYAEMDPLLKTELESVDETFFYDWRRPRKNIPFKNKMSLQGGPQRPKPSVRATHQYHLNLHPPDLSLLGVIKRVRYHMGDRADTLLKGRVQAFNVWRPISDYPVQDRPLALCDDASVHDSDLLPTDHIKKAYIGQTSNLMYRPGFRWHYLSNQTKEECFIFKIDIPNGTPPRKSFEIRALVFMYPQEIPYVGHLGFDPPRAQ</sequence>
<organism evidence="2 3">
    <name type="scientific">Neonectria magnoliae</name>
    <dbReference type="NCBI Taxonomy" id="2732573"/>
    <lineage>
        <taxon>Eukaryota</taxon>
        <taxon>Fungi</taxon>
        <taxon>Dikarya</taxon>
        <taxon>Ascomycota</taxon>
        <taxon>Pezizomycotina</taxon>
        <taxon>Sordariomycetes</taxon>
        <taxon>Hypocreomycetidae</taxon>
        <taxon>Hypocreales</taxon>
        <taxon>Nectriaceae</taxon>
        <taxon>Neonectria</taxon>
    </lineage>
</organism>
<accession>A0ABR1I6A5</accession>